<comment type="caution">
    <text evidence="1">The sequence shown here is derived from an EMBL/GenBank/DDBJ whole genome shotgun (WGS) entry which is preliminary data.</text>
</comment>
<proteinExistence type="predicted"/>
<sequence length="63" mass="7305">MVRGVTANQQEPDQNQAQRFAAFLRSLHRPTPPNAPSNPFRGVPLYRQAASIEERTWIERLWC</sequence>
<gene>
    <name evidence="1" type="ORF">NC998_27455</name>
</gene>
<dbReference type="RefSeq" id="WP_190442854.1">
    <property type="nucleotide sequence ID" value="NZ_JAMPKM010000047.1"/>
</dbReference>
<evidence type="ECO:0000313" key="1">
    <source>
        <dbReference type="EMBL" id="MEP0820828.1"/>
    </source>
</evidence>
<dbReference type="EMBL" id="JAMPKM010000047">
    <property type="protein sequence ID" value="MEP0820828.1"/>
    <property type="molecule type" value="Genomic_DNA"/>
</dbReference>
<organism evidence="1 2">
    <name type="scientific">Trichocoleus desertorum GB2-A4</name>
    <dbReference type="NCBI Taxonomy" id="2933944"/>
    <lineage>
        <taxon>Bacteria</taxon>
        <taxon>Bacillati</taxon>
        <taxon>Cyanobacteriota</taxon>
        <taxon>Cyanophyceae</taxon>
        <taxon>Leptolyngbyales</taxon>
        <taxon>Trichocoleusaceae</taxon>
        <taxon>Trichocoleus</taxon>
    </lineage>
</organism>
<dbReference type="Proteomes" id="UP001464891">
    <property type="component" value="Unassembled WGS sequence"/>
</dbReference>
<reference evidence="1 2" key="1">
    <citation type="submission" date="2022-04" db="EMBL/GenBank/DDBJ databases">
        <title>Positive selection, recombination, and allopatry shape intraspecific diversity of widespread and dominant cyanobacteria.</title>
        <authorList>
            <person name="Wei J."/>
            <person name="Shu W."/>
            <person name="Hu C."/>
        </authorList>
    </citation>
    <scope>NUCLEOTIDE SEQUENCE [LARGE SCALE GENOMIC DNA]</scope>
    <source>
        <strain evidence="1 2">GB2-A4</strain>
    </source>
</reference>
<name>A0ABV0JGA7_9CYAN</name>
<keyword evidence="2" id="KW-1185">Reference proteome</keyword>
<evidence type="ECO:0000313" key="2">
    <source>
        <dbReference type="Proteomes" id="UP001464891"/>
    </source>
</evidence>
<protein>
    <submittedName>
        <fullName evidence="1">Uncharacterized protein</fullName>
    </submittedName>
</protein>
<accession>A0ABV0JGA7</accession>